<accession>A0A2P4YYN8</accession>
<comment type="caution">
    <text evidence="3">The sequence shown here is derived from an EMBL/GenBank/DDBJ whole genome shotgun (WGS) entry which is preliminary data.</text>
</comment>
<organism evidence="3 4">
    <name type="scientific">Cryptosporidium meleagridis</name>
    <dbReference type="NCBI Taxonomy" id="93969"/>
    <lineage>
        <taxon>Eukaryota</taxon>
        <taxon>Sar</taxon>
        <taxon>Alveolata</taxon>
        <taxon>Apicomplexa</taxon>
        <taxon>Conoidasida</taxon>
        <taxon>Coccidia</taxon>
        <taxon>Eucoccidiorida</taxon>
        <taxon>Eimeriorina</taxon>
        <taxon>Cryptosporidiidae</taxon>
        <taxon>Cryptosporidium</taxon>
    </lineage>
</organism>
<evidence type="ECO:0000313" key="4">
    <source>
        <dbReference type="Proteomes" id="UP000236928"/>
    </source>
</evidence>
<proteinExistence type="predicted"/>
<name>A0A2P4YYN8_9CRYT</name>
<feature type="transmembrane region" description="Helical" evidence="2">
    <location>
        <begin position="6"/>
        <end position="23"/>
    </location>
</feature>
<evidence type="ECO:0000256" key="1">
    <source>
        <dbReference type="SAM" id="MobiDB-lite"/>
    </source>
</evidence>
<sequence length="390" mass="43798">MRISDRFLICIFPFILIFGAGLYKNRSTSDFEIFSRRYWDFTRFISNGFSSTYYQFLIGLTVIINRGLIGGDELVSNAFEFLGSKNILTKIIGFWDVSPPGTPTLTILFLALTLCKFYSILTNLNFSERHRGCKFQNKDVMIENLDNDLGRIVKEIAKSKHIKSQRSERVAATNIGGSSSTKEILRLENSINTLSHISSEITESLYNFISAFHFSHADFPDSNEFSNLRSEAAVNKLQGSLNAIQNNNANQDYNDQVQSSNVYSNAFSVQDTQNPASCVNAQFSAHFKNGKSVVSQVHGNDYSDEQRHQEQFSSEAPQVKSPGNEYSIPTQILNIEANNAISNQELYIDDTLLQDKDTNFADTSCIEYNGGVPNASTTYEFNSNVYSSLI</sequence>
<keyword evidence="4" id="KW-1185">Reference proteome</keyword>
<feature type="region of interest" description="Disordered" evidence="1">
    <location>
        <begin position="303"/>
        <end position="324"/>
    </location>
</feature>
<dbReference type="VEuPathDB" id="CryptoDB:CmeUKMEL1_04870"/>
<keyword evidence="2" id="KW-0472">Membrane</keyword>
<dbReference type="AlphaFoldDB" id="A0A2P4YYN8"/>
<dbReference type="OrthoDB" id="343356at2759"/>
<evidence type="ECO:0000313" key="3">
    <source>
        <dbReference type="EMBL" id="POM82933.1"/>
    </source>
</evidence>
<evidence type="ECO:0000256" key="2">
    <source>
        <dbReference type="SAM" id="Phobius"/>
    </source>
</evidence>
<dbReference type="Proteomes" id="UP000236928">
    <property type="component" value="Unassembled WGS sequence"/>
</dbReference>
<protein>
    <submittedName>
        <fullName evidence="3">Putative integral membrane protein</fullName>
    </submittedName>
</protein>
<keyword evidence="2" id="KW-1133">Transmembrane helix</keyword>
<dbReference type="EMBL" id="JIBK01000008">
    <property type="protein sequence ID" value="POM82933.1"/>
    <property type="molecule type" value="Genomic_DNA"/>
</dbReference>
<gene>
    <name evidence="3" type="ORF">CmeUKMEL1_04870</name>
</gene>
<keyword evidence="2" id="KW-0812">Transmembrane</keyword>
<reference evidence="3 4" key="1">
    <citation type="submission" date="2014-04" db="EMBL/GenBank/DDBJ databases">
        <title>Comparative Genomics of Cryptosporidium Species.</title>
        <authorList>
            <person name="Silva J.C."/>
            <person name="Su Q."/>
            <person name="Chalmers R."/>
            <person name="Chibucos M.C."/>
            <person name="Elwin K."/>
            <person name="Godinez A."/>
            <person name="Guo F."/>
            <person name="Huynh K."/>
            <person name="Orvis J."/>
            <person name="Ott S."/>
            <person name="Sadzewicz L."/>
            <person name="Sengamalay N."/>
            <person name="Shetty A."/>
            <person name="Sun M."/>
            <person name="Tallon L."/>
            <person name="Xiao L."/>
            <person name="Zhang H."/>
            <person name="Fraser C.M."/>
            <person name="Zhu G."/>
            <person name="Kissinger J."/>
            <person name="Widmer G."/>
        </authorList>
    </citation>
    <scope>NUCLEOTIDE SEQUENCE [LARGE SCALE GENOMIC DNA]</scope>
    <source>
        <strain evidence="3 4">UKMEL1</strain>
    </source>
</reference>
<feature type="transmembrane region" description="Helical" evidence="2">
    <location>
        <begin position="105"/>
        <end position="126"/>
    </location>
</feature>